<dbReference type="InterPro" id="IPR058852">
    <property type="entry name" value="HTH_77"/>
</dbReference>
<evidence type="ECO:0000256" key="1">
    <source>
        <dbReference type="SAM" id="MobiDB-lite"/>
    </source>
</evidence>
<name>A0A7W8GC04_9DEIO</name>
<evidence type="ECO:0000313" key="7">
    <source>
        <dbReference type="Proteomes" id="UP000525389"/>
    </source>
</evidence>
<feature type="domain" description="MalT-like TPR region" evidence="4">
    <location>
        <begin position="758"/>
        <end position="954"/>
    </location>
</feature>
<dbReference type="PANTHER" id="PTHR47691:SF3">
    <property type="entry name" value="HTH-TYPE TRANSCRIPTIONAL REGULATOR RV0890C-RELATED"/>
    <property type="match status" value="1"/>
</dbReference>
<dbReference type="InterPro" id="IPR027417">
    <property type="entry name" value="P-loop_NTPase"/>
</dbReference>
<feature type="domain" description="NB-ARC" evidence="2">
    <location>
        <begin position="199"/>
        <end position="325"/>
    </location>
</feature>
<feature type="region of interest" description="Disordered" evidence="1">
    <location>
        <begin position="166"/>
        <end position="189"/>
    </location>
</feature>
<evidence type="ECO:0000313" key="6">
    <source>
        <dbReference type="EMBL" id="MBB5232794.1"/>
    </source>
</evidence>
<dbReference type="Proteomes" id="UP000525389">
    <property type="component" value="Unassembled WGS sequence"/>
</dbReference>
<dbReference type="SUPFAM" id="SSF52540">
    <property type="entry name" value="P-loop containing nucleoside triphosphate hydrolases"/>
    <property type="match status" value="1"/>
</dbReference>
<feature type="compositionally biased region" description="Pro residues" evidence="1">
    <location>
        <begin position="173"/>
        <end position="188"/>
    </location>
</feature>
<feature type="domain" description="DUF4062" evidence="3">
    <location>
        <begin position="20"/>
        <end position="99"/>
    </location>
</feature>
<proteinExistence type="predicted"/>
<gene>
    <name evidence="6" type="ORF">HNQ09_000211</name>
</gene>
<dbReference type="InterPro" id="IPR025139">
    <property type="entry name" value="DUF4062"/>
</dbReference>
<dbReference type="PANTHER" id="PTHR47691">
    <property type="entry name" value="REGULATOR-RELATED"/>
    <property type="match status" value="1"/>
</dbReference>
<sequence length="1010" mass="108435">MSEETRTASMPIRTPDQRLRVFVSSTLQELAEERRAARSAIERLHLSPVLFELGARPHPPRELYRAYLAQSDVFVGIYWERYGWVAPGETVSGLEDEYRLSGTRPKLIYVKTPAAQREARLAGLIEQIQRDDQASYRPFAGAEELRELLENDLALLLTERFDLARAGAGPQPQDAPPEVPPPPAPLPQPLTSLVGREAQLQRIGALLARPGVRLVTLLGPGGIGKTRLALEVARRALAEGRYAGGVRFVGLANVREREGFAAALAHALRLPERADRPALDSVQDALRGQRLLLLLDNFEQMQGAAPDVAGLLAGLPDLQILVTSRAALRLSAEQEWPVPPLELPQGDGEQDAQGSEAVALFVERARAVRPDFEITRQNLPALLAIVRRLEGIPLAIELAAARLRTSTPELLAARLARGLDWLGGGPSDVPERQRTLRATLDWSYQLLSLPEQALLRRLGVFVGGASPEAVEGVCGEACREVGGTGDALDALERLVDHSLARQEEREDEVRFSLLQSVREYALAGLAAHGEEEAARAAHAAAFLKFTEATVPLLFGPEQLAALHRLDRDAGNVRAALHWLQAHDLEAAQRLTACLRWYWDARGLFSEGRQESAAVLGGAGTPPLVRAGALLASGMMAWRQGDYAGALPQLEEALGLARSSGDRRLVAASLQLLGNLAAHQGRSGDARAAHKEALALRRELGDPRGVADSLFSLGNVALLRGELAEARPLYQQSLTGFQEVGDRASAGFALMNLGVVARFEGNFALARTLTGDALEVARTLGDRLRVANALQSLGLIAADEGDNAEAGHFLEEALALYRACGHRYKAAFVLSELATALRRSGELGRARTLYEEGLRAHRELGDGPGLAFALVGLAQLEREEGRLDRAGDLLREGVPLALDRADGTTAARALEALAALRVAQGWPERGARLFGAAETLRETAGIPLPPAAQQLRARETAAARQALGGARFAVLFAEGCALTPAQVLAEESLTPAASSESASGSRPAQAEHTPA</sequence>
<dbReference type="InterPro" id="IPR002182">
    <property type="entry name" value="NB-ARC"/>
</dbReference>
<feature type="domain" description="Winged helix-turn-helix" evidence="5">
    <location>
        <begin position="447"/>
        <end position="521"/>
    </location>
</feature>
<dbReference type="GO" id="GO:0043531">
    <property type="term" value="F:ADP binding"/>
    <property type="evidence" value="ECO:0007669"/>
    <property type="project" value="InterPro"/>
</dbReference>
<dbReference type="InterPro" id="IPR011990">
    <property type="entry name" value="TPR-like_helical_dom_sf"/>
</dbReference>
<keyword evidence="7" id="KW-1185">Reference proteome</keyword>
<comment type="caution">
    <text evidence="6">The sequence shown here is derived from an EMBL/GenBank/DDBJ whole genome shotgun (WGS) entry which is preliminary data.</text>
</comment>
<evidence type="ECO:0000259" key="5">
    <source>
        <dbReference type="Pfam" id="PF25872"/>
    </source>
</evidence>
<dbReference type="SUPFAM" id="SSF48452">
    <property type="entry name" value="TPR-like"/>
    <property type="match status" value="2"/>
</dbReference>
<dbReference type="InterPro" id="IPR019734">
    <property type="entry name" value="TPR_rpt"/>
</dbReference>
<dbReference type="PRINTS" id="PR00364">
    <property type="entry name" value="DISEASERSIST"/>
</dbReference>
<dbReference type="Pfam" id="PF25872">
    <property type="entry name" value="HTH_77"/>
    <property type="match status" value="1"/>
</dbReference>
<dbReference type="Pfam" id="PF13271">
    <property type="entry name" value="DUF4062"/>
    <property type="match status" value="1"/>
</dbReference>
<dbReference type="Pfam" id="PF00931">
    <property type="entry name" value="NB-ARC"/>
    <property type="match status" value="1"/>
</dbReference>
<evidence type="ECO:0000259" key="2">
    <source>
        <dbReference type="Pfam" id="PF00931"/>
    </source>
</evidence>
<dbReference type="SMART" id="SM00028">
    <property type="entry name" value="TPR"/>
    <property type="match status" value="6"/>
</dbReference>
<evidence type="ECO:0000259" key="4">
    <source>
        <dbReference type="Pfam" id="PF17874"/>
    </source>
</evidence>
<feature type="compositionally biased region" description="Polar residues" evidence="1">
    <location>
        <begin position="990"/>
        <end position="1001"/>
    </location>
</feature>
<organism evidence="6 7">
    <name type="scientific">Deinococcus budaensis</name>
    <dbReference type="NCBI Taxonomy" id="1665626"/>
    <lineage>
        <taxon>Bacteria</taxon>
        <taxon>Thermotogati</taxon>
        <taxon>Deinococcota</taxon>
        <taxon>Deinococci</taxon>
        <taxon>Deinococcales</taxon>
        <taxon>Deinococcaceae</taxon>
        <taxon>Deinococcus</taxon>
    </lineage>
</organism>
<dbReference type="Gene3D" id="3.40.50.300">
    <property type="entry name" value="P-loop containing nucleotide triphosphate hydrolases"/>
    <property type="match status" value="1"/>
</dbReference>
<protein>
    <submittedName>
        <fullName evidence="6">Putative ATPase</fullName>
    </submittedName>
</protein>
<reference evidence="6 7" key="1">
    <citation type="submission" date="2020-08" db="EMBL/GenBank/DDBJ databases">
        <title>Genomic Encyclopedia of Type Strains, Phase IV (KMG-IV): sequencing the most valuable type-strain genomes for metagenomic binning, comparative biology and taxonomic classification.</title>
        <authorList>
            <person name="Goeker M."/>
        </authorList>
    </citation>
    <scope>NUCLEOTIDE SEQUENCE [LARGE SCALE GENOMIC DNA]</scope>
    <source>
        <strain evidence="6 7">DSM 101791</strain>
    </source>
</reference>
<evidence type="ECO:0000259" key="3">
    <source>
        <dbReference type="Pfam" id="PF13271"/>
    </source>
</evidence>
<dbReference type="Pfam" id="PF17874">
    <property type="entry name" value="TPR_MalT"/>
    <property type="match status" value="1"/>
</dbReference>
<dbReference type="EMBL" id="JACHFN010000001">
    <property type="protein sequence ID" value="MBB5232794.1"/>
    <property type="molecule type" value="Genomic_DNA"/>
</dbReference>
<dbReference type="Pfam" id="PF13424">
    <property type="entry name" value="TPR_12"/>
    <property type="match status" value="1"/>
</dbReference>
<dbReference type="AlphaFoldDB" id="A0A7W8GC04"/>
<dbReference type="Gene3D" id="1.25.40.10">
    <property type="entry name" value="Tetratricopeptide repeat domain"/>
    <property type="match status" value="2"/>
</dbReference>
<feature type="region of interest" description="Disordered" evidence="1">
    <location>
        <begin position="987"/>
        <end position="1010"/>
    </location>
</feature>
<accession>A0A7W8GC04</accession>
<dbReference type="InterPro" id="IPR041617">
    <property type="entry name" value="TPR_MalT"/>
</dbReference>